<keyword evidence="8" id="KW-0067">ATP-binding</keyword>
<evidence type="ECO:0000256" key="5">
    <source>
        <dbReference type="ARBA" id="ARBA00022694"/>
    </source>
</evidence>
<evidence type="ECO:0000256" key="9">
    <source>
        <dbReference type="ARBA" id="ARBA00022842"/>
    </source>
</evidence>
<evidence type="ECO:0000256" key="7">
    <source>
        <dbReference type="ARBA" id="ARBA00022741"/>
    </source>
</evidence>
<dbReference type="PANTHER" id="PTHR33540:SF2">
    <property type="entry name" value="TRNA THREONYLCARBAMOYLADENOSINE BIOSYNTHESIS PROTEIN TSAE"/>
    <property type="match status" value="1"/>
</dbReference>
<evidence type="ECO:0000256" key="8">
    <source>
        <dbReference type="ARBA" id="ARBA00022840"/>
    </source>
</evidence>
<keyword evidence="4" id="KW-0963">Cytoplasm</keyword>
<dbReference type="SUPFAM" id="SSF52540">
    <property type="entry name" value="P-loop containing nucleoside triphosphate hydrolases"/>
    <property type="match status" value="1"/>
</dbReference>
<keyword evidence="6" id="KW-0479">Metal-binding</keyword>
<dbReference type="GO" id="GO:0005737">
    <property type="term" value="C:cytoplasm"/>
    <property type="evidence" value="ECO:0007669"/>
    <property type="project" value="UniProtKB-SubCell"/>
</dbReference>
<dbReference type="GO" id="GO:0046872">
    <property type="term" value="F:metal ion binding"/>
    <property type="evidence" value="ECO:0007669"/>
    <property type="project" value="UniProtKB-KW"/>
</dbReference>
<keyword evidence="9" id="KW-0460">Magnesium</keyword>
<comment type="similarity">
    <text evidence="2">Belongs to the TsaE family.</text>
</comment>
<dbReference type="InterPro" id="IPR027417">
    <property type="entry name" value="P-loop_NTPase"/>
</dbReference>
<dbReference type="AlphaFoldDB" id="A0A7S7LY88"/>
<organism evidence="11 12">
    <name type="scientific">Candidatus Sulfurimonas marisnigri</name>
    <dbReference type="NCBI Taxonomy" id="2740405"/>
    <lineage>
        <taxon>Bacteria</taxon>
        <taxon>Pseudomonadati</taxon>
        <taxon>Campylobacterota</taxon>
        <taxon>Epsilonproteobacteria</taxon>
        <taxon>Campylobacterales</taxon>
        <taxon>Sulfurimonadaceae</taxon>
        <taxon>Sulfurimonas</taxon>
    </lineage>
</organism>
<dbReference type="NCBIfam" id="TIGR00150">
    <property type="entry name" value="T6A_YjeE"/>
    <property type="match status" value="1"/>
</dbReference>
<dbReference type="EMBL" id="CP054493">
    <property type="protein sequence ID" value="QOY53649.1"/>
    <property type="molecule type" value="Genomic_DNA"/>
</dbReference>
<comment type="subcellular location">
    <subcellularLocation>
        <location evidence="1">Cytoplasm</location>
    </subcellularLocation>
</comment>
<protein>
    <recommendedName>
        <fullName evidence="3">tRNA threonylcarbamoyladenosine biosynthesis protein TsaE</fullName>
    </recommendedName>
    <alternativeName>
        <fullName evidence="10">t(6)A37 threonylcarbamoyladenosine biosynthesis protein TsaE</fullName>
    </alternativeName>
</protein>
<evidence type="ECO:0000256" key="1">
    <source>
        <dbReference type="ARBA" id="ARBA00004496"/>
    </source>
</evidence>
<accession>A0A7S7LY88</accession>
<keyword evidence="11" id="KW-0808">Transferase</keyword>
<evidence type="ECO:0000313" key="12">
    <source>
        <dbReference type="Proteomes" id="UP000593836"/>
    </source>
</evidence>
<dbReference type="Gene3D" id="3.40.50.300">
    <property type="entry name" value="P-loop containing nucleotide triphosphate hydrolases"/>
    <property type="match status" value="1"/>
</dbReference>
<evidence type="ECO:0000313" key="11">
    <source>
        <dbReference type="EMBL" id="QOY53649.1"/>
    </source>
</evidence>
<gene>
    <name evidence="11" type="primary">tsaE</name>
    <name evidence="11" type="ORF">HUE87_06920</name>
</gene>
<evidence type="ECO:0000256" key="6">
    <source>
        <dbReference type="ARBA" id="ARBA00022723"/>
    </source>
</evidence>
<sequence>MIIYKLKLEELNTLVEDIGKKFSSGVIILRGDLAAGKTTFVKEFVKFLGLADDVTSPTFSLQQCYGEMVFHYDMYNHGLDHFISLGMLEELDKDGLHFVEWGDDELVRILNSAGISTLIVDIEKVSDEIRQYKVDYAYA</sequence>
<dbReference type="Proteomes" id="UP000593836">
    <property type="component" value="Chromosome"/>
</dbReference>
<reference evidence="11 12" key="1">
    <citation type="submission" date="2020-05" db="EMBL/GenBank/DDBJ databases">
        <title>Sulfurimonas marisnigri, sp. nov., and Sulfurimonas baltica, sp. nov., manganese oxide reducing chemolithoautotrophs of the class Epsilonproteobacteria isolated from the pelagic redoxclines of the Black and Baltic Seas and emended description of the genus Sulfurimonas.</title>
        <authorList>
            <person name="Henkel J.V."/>
            <person name="Laudan C."/>
            <person name="Werner J."/>
            <person name="Neu T."/>
            <person name="Plewe S."/>
            <person name="Sproer C."/>
            <person name="Bunk B."/>
            <person name="Schulz-Vogt H.N."/>
        </authorList>
    </citation>
    <scope>NUCLEOTIDE SEQUENCE [LARGE SCALE GENOMIC DNA]</scope>
    <source>
        <strain evidence="11 12">SoZ1</strain>
    </source>
</reference>
<evidence type="ECO:0000256" key="4">
    <source>
        <dbReference type="ARBA" id="ARBA00022490"/>
    </source>
</evidence>
<keyword evidence="5" id="KW-0819">tRNA processing</keyword>
<dbReference type="PANTHER" id="PTHR33540">
    <property type="entry name" value="TRNA THREONYLCARBAMOYLADENOSINE BIOSYNTHESIS PROTEIN TSAE"/>
    <property type="match status" value="1"/>
</dbReference>
<proteinExistence type="inferred from homology"/>
<dbReference type="KEGG" id="smas:HUE87_06920"/>
<dbReference type="GO" id="GO:0005524">
    <property type="term" value="F:ATP binding"/>
    <property type="evidence" value="ECO:0007669"/>
    <property type="project" value="UniProtKB-KW"/>
</dbReference>
<evidence type="ECO:0000256" key="10">
    <source>
        <dbReference type="ARBA" id="ARBA00032441"/>
    </source>
</evidence>
<evidence type="ECO:0000256" key="2">
    <source>
        <dbReference type="ARBA" id="ARBA00007599"/>
    </source>
</evidence>
<dbReference type="Pfam" id="PF02367">
    <property type="entry name" value="TsaE"/>
    <property type="match status" value="1"/>
</dbReference>
<keyword evidence="7" id="KW-0547">Nucleotide-binding</keyword>
<evidence type="ECO:0000256" key="3">
    <source>
        <dbReference type="ARBA" id="ARBA00019010"/>
    </source>
</evidence>
<dbReference type="RefSeq" id="WP_194365484.1">
    <property type="nucleotide sequence ID" value="NZ_CP054493.1"/>
</dbReference>
<keyword evidence="12" id="KW-1185">Reference proteome</keyword>
<dbReference type="InterPro" id="IPR003442">
    <property type="entry name" value="T6A_TsaE"/>
</dbReference>
<dbReference type="GO" id="GO:0016740">
    <property type="term" value="F:transferase activity"/>
    <property type="evidence" value="ECO:0007669"/>
    <property type="project" value="UniProtKB-KW"/>
</dbReference>
<name>A0A7S7LY88_9BACT</name>
<dbReference type="GO" id="GO:0002949">
    <property type="term" value="P:tRNA threonylcarbamoyladenosine modification"/>
    <property type="evidence" value="ECO:0007669"/>
    <property type="project" value="InterPro"/>
</dbReference>